<accession>A0ABV7MXL1</accession>
<evidence type="ECO:0000313" key="2">
    <source>
        <dbReference type="Proteomes" id="UP001595648"/>
    </source>
</evidence>
<dbReference type="EMBL" id="JBHRVD010000001">
    <property type="protein sequence ID" value="MFC3325844.1"/>
    <property type="molecule type" value="Genomic_DNA"/>
</dbReference>
<dbReference type="Proteomes" id="UP001595648">
    <property type="component" value="Unassembled WGS sequence"/>
</dbReference>
<name>A0ABV7MXL1_9HYPH</name>
<comment type="caution">
    <text evidence="1">The sequence shown here is derived from an EMBL/GenBank/DDBJ whole genome shotgun (WGS) entry which is preliminary data.</text>
</comment>
<keyword evidence="2" id="KW-1185">Reference proteome</keyword>
<reference evidence="2" key="1">
    <citation type="journal article" date="2019" name="Int. J. Syst. Evol. Microbiol.">
        <title>The Global Catalogue of Microorganisms (GCM) 10K type strain sequencing project: providing services to taxonomists for standard genome sequencing and annotation.</title>
        <authorList>
            <consortium name="The Broad Institute Genomics Platform"/>
            <consortium name="The Broad Institute Genome Sequencing Center for Infectious Disease"/>
            <person name="Wu L."/>
            <person name="Ma J."/>
        </authorList>
    </citation>
    <scope>NUCLEOTIDE SEQUENCE [LARGE SCALE GENOMIC DNA]</scope>
    <source>
        <strain evidence="2">ICMP 19515</strain>
    </source>
</reference>
<dbReference type="RefSeq" id="WP_378984133.1">
    <property type="nucleotide sequence ID" value="NZ_JBHRVD010000001.1"/>
</dbReference>
<gene>
    <name evidence="1" type="ORF">ACFOJ9_29385</name>
</gene>
<protein>
    <submittedName>
        <fullName evidence="1">Uncharacterized protein</fullName>
    </submittedName>
</protein>
<sequence length="89" mass="10391">MTDEADKQQEDGEAAEQWELVNTPLGEKWSGRTRYAAAMFFYKRDEMTSETLEVYRICARLDSEDPLPIIRDRGVGKDWLKRMASNKPF</sequence>
<proteinExistence type="predicted"/>
<evidence type="ECO:0000313" key="1">
    <source>
        <dbReference type="EMBL" id="MFC3325844.1"/>
    </source>
</evidence>
<organism evidence="1 2">
    <name type="scientific">Mesorhizobium cantuariense</name>
    <dbReference type="NCBI Taxonomy" id="1300275"/>
    <lineage>
        <taxon>Bacteria</taxon>
        <taxon>Pseudomonadati</taxon>
        <taxon>Pseudomonadota</taxon>
        <taxon>Alphaproteobacteria</taxon>
        <taxon>Hyphomicrobiales</taxon>
        <taxon>Phyllobacteriaceae</taxon>
        <taxon>Mesorhizobium</taxon>
    </lineage>
</organism>